<evidence type="ECO:0000256" key="1">
    <source>
        <dbReference type="ARBA" id="ARBA00004651"/>
    </source>
</evidence>
<dbReference type="InterPro" id="IPR026234">
    <property type="entry name" value="MRGPCRFAMILY"/>
</dbReference>
<dbReference type="KEGG" id="emc:129334057"/>
<dbReference type="AlphaFoldDB" id="A0AA97JRR5"/>
<dbReference type="FunFam" id="1.20.1070.10:FF:000193">
    <property type="entry name" value="Mas-related G-protein coupled receptor member E"/>
    <property type="match status" value="1"/>
</dbReference>
<accession>A0AA97JRR5</accession>
<dbReference type="RefSeq" id="XP_054841961.1">
    <property type="nucleotide sequence ID" value="XM_054985986.1"/>
</dbReference>
<keyword evidence="8 10" id="KW-0807">Transducer</keyword>
<feature type="transmembrane region" description="Helical" evidence="11">
    <location>
        <begin position="145"/>
        <end position="168"/>
    </location>
</feature>
<evidence type="ECO:0000256" key="9">
    <source>
        <dbReference type="ARBA" id="ARBA00061394"/>
    </source>
</evidence>
<name>A0AA97JRR5_EUBMA</name>
<sequence>MREGFNLKNLFFSHDEKDLAEYSFIGEEISLSIFNIFISLIGLVGNGNVIWLLGFHIKRKPLATYILNLAVADFGSLLFLLLLNILMNLPYINKYFLPPPIVYQILLSLSQLMYSSSQFLLTAISIDRCVSVLFPNRYQHHRSPVLSTSVCVLMWALTFVLSSGPLILEFAGLAYYNDPVIDWVYLVSTSICISLMTISALILLIKVCFRSHRCQCGNLLKVILLMLLSFILLTFVTCAYAYARLITNQFTPMSYFILGITLRSDINPLIYFLVGRQNGGKFQERMKVILQRVFKEDRDTGAELQPRIETPL</sequence>
<evidence type="ECO:0000256" key="5">
    <source>
        <dbReference type="ARBA" id="ARBA00023040"/>
    </source>
</evidence>
<dbReference type="Gene3D" id="1.20.1070.10">
    <property type="entry name" value="Rhodopsin 7-helix transmembrane proteins"/>
    <property type="match status" value="1"/>
</dbReference>
<evidence type="ECO:0000256" key="11">
    <source>
        <dbReference type="SAM" id="Phobius"/>
    </source>
</evidence>
<organism evidence="13 14">
    <name type="scientific">Eublepharis macularius</name>
    <name type="common">Leopard gecko</name>
    <name type="synonym">Cyrtodactylus macularius</name>
    <dbReference type="NCBI Taxonomy" id="481883"/>
    <lineage>
        <taxon>Eukaryota</taxon>
        <taxon>Metazoa</taxon>
        <taxon>Chordata</taxon>
        <taxon>Craniata</taxon>
        <taxon>Vertebrata</taxon>
        <taxon>Euteleostomi</taxon>
        <taxon>Lepidosauria</taxon>
        <taxon>Squamata</taxon>
        <taxon>Bifurcata</taxon>
        <taxon>Gekkota</taxon>
        <taxon>Eublepharidae</taxon>
        <taxon>Eublepharinae</taxon>
        <taxon>Eublepharis</taxon>
    </lineage>
</organism>
<keyword evidence="13" id="KW-1185">Reference proteome</keyword>
<feature type="domain" description="G-protein coupled receptors family 1 profile" evidence="12">
    <location>
        <begin position="45"/>
        <end position="246"/>
    </location>
</feature>
<evidence type="ECO:0000259" key="12">
    <source>
        <dbReference type="PROSITE" id="PS50262"/>
    </source>
</evidence>
<keyword evidence="5 10" id="KW-0297">G-protein coupled receptor</keyword>
<dbReference type="Proteomes" id="UP001190640">
    <property type="component" value="Chromosome 7"/>
</dbReference>
<evidence type="ECO:0000256" key="4">
    <source>
        <dbReference type="ARBA" id="ARBA00022989"/>
    </source>
</evidence>
<dbReference type="SUPFAM" id="SSF81321">
    <property type="entry name" value="Family A G protein-coupled receptor-like"/>
    <property type="match status" value="1"/>
</dbReference>
<dbReference type="InterPro" id="IPR017452">
    <property type="entry name" value="GPCR_Rhodpsn_7TM"/>
</dbReference>
<keyword evidence="6 11" id="KW-0472">Membrane</keyword>
<proteinExistence type="inferred from homology"/>
<dbReference type="GeneID" id="129334057"/>
<evidence type="ECO:0000256" key="10">
    <source>
        <dbReference type="RuleBase" id="RU000688"/>
    </source>
</evidence>
<feature type="transmembrane region" description="Helical" evidence="11">
    <location>
        <begin position="219"/>
        <end position="243"/>
    </location>
</feature>
<comment type="subcellular location">
    <subcellularLocation>
        <location evidence="1">Cell membrane</location>
        <topology evidence="1">Multi-pass membrane protein</topology>
    </subcellularLocation>
</comment>
<evidence type="ECO:0000313" key="13">
    <source>
        <dbReference type="Proteomes" id="UP001190640"/>
    </source>
</evidence>
<dbReference type="PROSITE" id="PS50262">
    <property type="entry name" value="G_PROTEIN_RECEP_F1_2"/>
    <property type="match status" value="1"/>
</dbReference>
<keyword evidence="4 11" id="KW-1133">Transmembrane helix</keyword>
<dbReference type="PRINTS" id="PR00237">
    <property type="entry name" value="GPCRRHODOPSN"/>
</dbReference>
<feature type="transmembrane region" description="Helical" evidence="11">
    <location>
        <begin position="183"/>
        <end position="207"/>
    </location>
</feature>
<dbReference type="GO" id="GO:0004930">
    <property type="term" value="F:G protein-coupled receptor activity"/>
    <property type="evidence" value="ECO:0007669"/>
    <property type="project" value="UniProtKB-KW"/>
</dbReference>
<evidence type="ECO:0000256" key="2">
    <source>
        <dbReference type="ARBA" id="ARBA00022475"/>
    </source>
</evidence>
<evidence type="ECO:0000256" key="8">
    <source>
        <dbReference type="ARBA" id="ARBA00023224"/>
    </source>
</evidence>
<dbReference type="PANTHER" id="PTHR11334:SF69">
    <property type="entry name" value="G-PROTEIN COUPLED RECEPTORS FAMILY 1 PROFILE DOMAIN-CONTAINING PROTEIN"/>
    <property type="match status" value="1"/>
</dbReference>
<feature type="transmembrane region" description="Helical" evidence="11">
    <location>
        <begin position="255"/>
        <end position="274"/>
    </location>
</feature>
<dbReference type="PRINTS" id="PR02108">
    <property type="entry name" value="MRGPCRFAMILY"/>
</dbReference>
<gene>
    <name evidence="14" type="primary">LOC129334057</name>
</gene>
<feature type="transmembrane region" description="Helical" evidence="11">
    <location>
        <begin position="101"/>
        <end position="124"/>
    </location>
</feature>
<dbReference type="PROSITE" id="PS00237">
    <property type="entry name" value="G_PROTEIN_RECEP_F1_1"/>
    <property type="match status" value="1"/>
</dbReference>
<comment type="similarity">
    <text evidence="9">Belongs to the G-protein coupled receptor 1 family. Mas subfamily.</text>
</comment>
<keyword evidence="7 10" id="KW-0675">Receptor</keyword>
<evidence type="ECO:0000256" key="6">
    <source>
        <dbReference type="ARBA" id="ARBA00023136"/>
    </source>
</evidence>
<evidence type="ECO:0000256" key="7">
    <source>
        <dbReference type="ARBA" id="ARBA00023170"/>
    </source>
</evidence>
<feature type="transmembrane region" description="Helical" evidence="11">
    <location>
        <begin position="29"/>
        <end position="53"/>
    </location>
</feature>
<keyword evidence="2" id="KW-1003">Cell membrane</keyword>
<dbReference type="PANTHER" id="PTHR11334">
    <property type="entry name" value="MAS-RELATED G-PROTEIN COUPLED RECEPTOR"/>
    <property type="match status" value="1"/>
</dbReference>
<reference evidence="14" key="1">
    <citation type="submission" date="2025-08" db="UniProtKB">
        <authorList>
            <consortium name="RefSeq"/>
        </authorList>
    </citation>
    <scope>IDENTIFICATION</scope>
    <source>
        <tissue evidence="14">Blood</tissue>
    </source>
</reference>
<dbReference type="GO" id="GO:0005886">
    <property type="term" value="C:plasma membrane"/>
    <property type="evidence" value="ECO:0007669"/>
    <property type="project" value="UniProtKB-SubCell"/>
</dbReference>
<feature type="transmembrane region" description="Helical" evidence="11">
    <location>
        <begin position="65"/>
        <end position="89"/>
    </location>
</feature>
<keyword evidence="3 10" id="KW-0812">Transmembrane</keyword>
<dbReference type="InterPro" id="IPR000276">
    <property type="entry name" value="GPCR_Rhodpsn"/>
</dbReference>
<dbReference type="Pfam" id="PF00001">
    <property type="entry name" value="7tm_1"/>
    <property type="match status" value="1"/>
</dbReference>
<evidence type="ECO:0000256" key="3">
    <source>
        <dbReference type="ARBA" id="ARBA00022692"/>
    </source>
</evidence>
<evidence type="ECO:0000313" key="14">
    <source>
        <dbReference type="RefSeq" id="XP_054841961.1"/>
    </source>
</evidence>
<protein>
    <submittedName>
        <fullName evidence="14">Proto-oncogene Mas-like</fullName>
    </submittedName>
</protein>